<accession>A0AC60NRH4</accession>
<keyword evidence="2" id="KW-1185">Reference proteome</keyword>
<organism evidence="1 2">
    <name type="scientific">Ixodes persulcatus</name>
    <name type="common">Taiga tick</name>
    <dbReference type="NCBI Taxonomy" id="34615"/>
    <lineage>
        <taxon>Eukaryota</taxon>
        <taxon>Metazoa</taxon>
        <taxon>Ecdysozoa</taxon>
        <taxon>Arthropoda</taxon>
        <taxon>Chelicerata</taxon>
        <taxon>Arachnida</taxon>
        <taxon>Acari</taxon>
        <taxon>Parasitiformes</taxon>
        <taxon>Ixodida</taxon>
        <taxon>Ixodoidea</taxon>
        <taxon>Ixodidae</taxon>
        <taxon>Ixodinae</taxon>
        <taxon>Ixodes</taxon>
    </lineage>
</organism>
<gene>
    <name evidence="1" type="ORF">HPB47_013178</name>
</gene>
<reference evidence="1 2" key="1">
    <citation type="journal article" date="2020" name="Cell">
        <title>Large-Scale Comparative Analyses of Tick Genomes Elucidate Their Genetic Diversity and Vector Capacities.</title>
        <authorList>
            <consortium name="Tick Genome and Microbiome Consortium (TIGMIC)"/>
            <person name="Jia N."/>
            <person name="Wang J."/>
            <person name="Shi W."/>
            <person name="Du L."/>
            <person name="Sun Y."/>
            <person name="Zhan W."/>
            <person name="Jiang J.F."/>
            <person name="Wang Q."/>
            <person name="Zhang B."/>
            <person name="Ji P."/>
            <person name="Bell-Sakyi L."/>
            <person name="Cui X.M."/>
            <person name="Yuan T.T."/>
            <person name="Jiang B.G."/>
            <person name="Yang W.F."/>
            <person name="Lam T.T."/>
            <person name="Chang Q.C."/>
            <person name="Ding S.J."/>
            <person name="Wang X.J."/>
            <person name="Zhu J.G."/>
            <person name="Ruan X.D."/>
            <person name="Zhao L."/>
            <person name="Wei J.T."/>
            <person name="Ye R.Z."/>
            <person name="Que T.C."/>
            <person name="Du C.H."/>
            <person name="Zhou Y.H."/>
            <person name="Cheng J.X."/>
            <person name="Dai P.F."/>
            <person name="Guo W.B."/>
            <person name="Han X.H."/>
            <person name="Huang E.J."/>
            <person name="Li L.F."/>
            <person name="Wei W."/>
            <person name="Gao Y.C."/>
            <person name="Liu J.Z."/>
            <person name="Shao H.Z."/>
            <person name="Wang X."/>
            <person name="Wang C.C."/>
            <person name="Yang T.C."/>
            <person name="Huo Q.B."/>
            <person name="Li W."/>
            <person name="Chen H.Y."/>
            <person name="Chen S.E."/>
            <person name="Zhou L.G."/>
            <person name="Ni X.B."/>
            <person name="Tian J.H."/>
            <person name="Sheng Y."/>
            <person name="Liu T."/>
            <person name="Pan Y.S."/>
            <person name="Xia L.Y."/>
            <person name="Li J."/>
            <person name="Zhao F."/>
            <person name="Cao W.C."/>
        </authorList>
    </citation>
    <scope>NUCLEOTIDE SEQUENCE [LARGE SCALE GENOMIC DNA]</scope>
    <source>
        <strain evidence="1">Iper-2018</strain>
    </source>
</reference>
<protein>
    <submittedName>
        <fullName evidence="1">Uncharacterized protein</fullName>
    </submittedName>
</protein>
<comment type="caution">
    <text evidence="1">The sequence shown here is derived from an EMBL/GenBank/DDBJ whole genome shotgun (WGS) entry which is preliminary data.</text>
</comment>
<evidence type="ECO:0000313" key="1">
    <source>
        <dbReference type="EMBL" id="KAG0409706.1"/>
    </source>
</evidence>
<dbReference type="Proteomes" id="UP000805193">
    <property type="component" value="Unassembled WGS sequence"/>
</dbReference>
<sequence>MVDYRGMRRVCSRCGQEGHFGPACKTPRCDRCGVFGHPTEGCAAPCQRCGHAHATTDCVQRKTYSAAARVPPWISATGQHPRATCVPSSRPP</sequence>
<evidence type="ECO:0000313" key="2">
    <source>
        <dbReference type="Proteomes" id="UP000805193"/>
    </source>
</evidence>
<name>A0AC60NRH4_IXOPE</name>
<proteinExistence type="predicted"/>
<dbReference type="EMBL" id="JABSTQ010011602">
    <property type="protein sequence ID" value="KAG0409706.1"/>
    <property type="molecule type" value="Genomic_DNA"/>
</dbReference>